<organism evidence="1 2">
    <name type="scientific">Centaurea solstitialis</name>
    <name type="common">yellow star-thistle</name>
    <dbReference type="NCBI Taxonomy" id="347529"/>
    <lineage>
        <taxon>Eukaryota</taxon>
        <taxon>Viridiplantae</taxon>
        <taxon>Streptophyta</taxon>
        <taxon>Embryophyta</taxon>
        <taxon>Tracheophyta</taxon>
        <taxon>Spermatophyta</taxon>
        <taxon>Magnoliopsida</taxon>
        <taxon>eudicotyledons</taxon>
        <taxon>Gunneridae</taxon>
        <taxon>Pentapetalae</taxon>
        <taxon>asterids</taxon>
        <taxon>campanulids</taxon>
        <taxon>Asterales</taxon>
        <taxon>Asteraceae</taxon>
        <taxon>Carduoideae</taxon>
        <taxon>Cardueae</taxon>
        <taxon>Centaureinae</taxon>
        <taxon>Centaurea</taxon>
    </lineage>
</organism>
<name>A0AA38SPP6_9ASTR</name>
<gene>
    <name evidence="1" type="ORF">OSB04_026576</name>
</gene>
<evidence type="ECO:0000313" key="2">
    <source>
        <dbReference type="Proteomes" id="UP001172457"/>
    </source>
</evidence>
<dbReference type="Proteomes" id="UP001172457">
    <property type="component" value="Chromosome 7"/>
</dbReference>
<comment type="caution">
    <text evidence="1">The sequence shown here is derived from an EMBL/GenBank/DDBJ whole genome shotgun (WGS) entry which is preliminary data.</text>
</comment>
<evidence type="ECO:0000313" key="1">
    <source>
        <dbReference type="EMBL" id="KAJ9540070.1"/>
    </source>
</evidence>
<accession>A0AA38SPP6</accession>
<sequence length="127" mass="14516">MAEALVRVAHAPGLESVEYRQSNTVRLTFNQPSSSRVPAAVAPYHDVRGSNGVELTMLTSNMLCHHHGHQTPSPRLRSFPRVKILLPDILLIISTMVRWQDPRERIIIRKVVAPFFELINQILFKKR</sequence>
<dbReference type="AlphaFoldDB" id="A0AA38SPP6"/>
<reference evidence="1" key="1">
    <citation type="submission" date="2023-03" db="EMBL/GenBank/DDBJ databases">
        <title>Chromosome-scale reference genome and RAD-based genetic map of yellow starthistle (Centaurea solstitialis) reveal putative structural variation and QTLs associated with invader traits.</title>
        <authorList>
            <person name="Reatini B."/>
            <person name="Cang F.A."/>
            <person name="Jiang Q."/>
            <person name="Mckibben M.T.W."/>
            <person name="Barker M.S."/>
            <person name="Rieseberg L.H."/>
            <person name="Dlugosch K.M."/>
        </authorList>
    </citation>
    <scope>NUCLEOTIDE SEQUENCE</scope>
    <source>
        <strain evidence="1">CAN-66</strain>
        <tissue evidence="1">Leaf</tissue>
    </source>
</reference>
<protein>
    <submittedName>
        <fullName evidence="1">Uncharacterized protein</fullName>
    </submittedName>
</protein>
<proteinExistence type="predicted"/>
<dbReference type="EMBL" id="JARYMX010000007">
    <property type="protein sequence ID" value="KAJ9540070.1"/>
    <property type="molecule type" value="Genomic_DNA"/>
</dbReference>
<keyword evidence="2" id="KW-1185">Reference proteome</keyword>